<dbReference type="Proteomes" id="UP001233999">
    <property type="component" value="Unassembled WGS sequence"/>
</dbReference>
<accession>A0AAD8A104</accession>
<gene>
    <name evidence="3" type="ORF">L9F63_016385</name>
</gene>
<comment type="caution">
    <text evidence="3">The sequence shown here is derived from an EMBL/GenBank/DDBJ whole genome shotgun (WGS) entry which is preliminary data.</text>
</comment>
<keyword evidence="2" id="KW-0812">Transmembrane</keyword>
<evidence type="ECO:0000313" key="4">
    <source>
        <dbReference type="Proteomes" id="UP001233999"/>
    </source>
</evidence>
<feature type="region of interest" description="Disordered" evidence="1">
    <location>
        <begin position="223"/>
        <end position="245"/>
    </location>
</feature>
<name>A0AAD8A104_DIPPU</name>
<reference evidence="3" key="2">
    <citation type="submission" date="2023-05" db="EMBL/GenBank/DDBJ databases">
        <authorList>
            <person name="Fouks B."/>
        </authorList>
    </citation>
    <scope>NUCLEOTIDE SEQUENCE</scope>
    <source>
        <strain evidence="3">Stay&amp;Tobe</strain>
        <tissue evidence="3">Testes</tissue>
    </source>
</reference>
<keyword evidence="4" id="KW-1185">Reference proteome</keyword>
<dbReference type="AlphaFoldDB" id="A0AAD8A104"/>
<feature type="compositionally biased region" description="Basic residues" evidence="1">
    <location>
        <begin position="286"/>
        <end position="295"/>
    </location>
</feature>
<evidence type="ECO:0000313" key="3">
    <source>
        <dbReference type="EMBL" id="KAJ9590615.1"/>
    </source>
</evidence>
<dbReference type="EMBL" id="JASPKZ010004202">
    <property type="protein sequence ID" value="KAJ9590615.1"/>
    <property type="molecule type" value="Genomic_DNA"/>
</dbReference>
<protein>
    <submittedName>
        <fullName evidence="3">Uncharacterized protein</fullName>
    </submittedName>
</protein>
<evidence type="ECO:0000256" key="1">
    <source>
        <dbReference type="SAM" id="MobiDB-lite"/>
    </source>
</evidence>
<feature type="region of interest" description="Disordered" evidence="1">
    <location>
        <begin position="280"/>
        <end position="299"/>
    </location>
</feature>
<keyword evidence="2" id="KW-0472">Membrane</keyword>
<organism evidence="3 4">
    <name type="scientific">Diploptera punctata</name>
    <name type="common">Pacific beetle cockroach</name>
    <dbReference type="NCBI Taxonomy" id="6984"/>
    <lineage>
        <taxon>Eukaryota</taxon>
        <taxon>Metazoa</taxon>
        <taxon>Ecdysozoa</taxon>
        <taxon>Arthropoda</taxon>
        <taxon>Hexapoda</taxon>
        <taxon>Insecta</taxon>
        <taxon>Pterygota</taxon>
        <taxon>Neoptera</taxon>
        <taxon>Polyneoptera</taxon>
        <taxon>Dictyoptera</taxon>
        <taxon>Blattodea</taxon>
        <taxon>Blaberoidea</taxon>
        <taxon>Blaberidae</taxon>
        <taxon>Diplopterinae</taxon>
        <taxon>Diploptera</taxon>
    </lineage>
</organism>
<keyword evidence="2" id="KW-1133">Transmembrane helix</keyword>
<sequence length="331" mass="37571">MPIIDPSKLKCNDFPGILLSKEKSFARLERIENQAQSLELLPVIKCIALKENSSSLDIYGCDVCNPEDLPDRSSFESIDYKDSRNVMPRISVGSNSYLVVSRNSKKTNICRQPPVKKDSRADEGSNSILSLMSGSSKMRDFRFKRQQEYHQLKEQKTPRKLTSILRSSVVRFSNSNNSLDEFKSFNDINEFDESVPKLNVTELSDEVHDTLPEENELLENFSTSTVTQGGKTSESAITPASDTSANIQESSFSSIEPYPLPETPSLLLLEPLLLMQQDIQDGSRNSVHKTRKRRKEQLTRSEQQKVTRIMIGYTLAFFLLAIVTFYVVYFV</sequence>
<evidence type="ECO:0000256" key="2">
    <source>
        <dbReference type="SAM" id="Phobius"/>
    </source>
</evidence>
<proteinExistence type="predicted"/>
<reference evidence="3" key="1">
    <citation type="journal article" date="2023" name="IScience">
        <title>Live-bearing cockroach genome reveals convergent evolutionary mechanisms linked to viviparity in insects and beyond.</title>
        <authorList>
            <person name="Fouks B."/>
            <person name="Harrison M.C."/>
            <person name="Mikhailova A.A."/>
            <person name="Marchal E."/>
            <person name="English S."/>
            <person name="Carruthers M."/>
            <person name="Jennings E.C."/>
            <person name="Chiamaka E.L."/>
            <person name="Frigard R.A."/>
            <person name="Pippel M."/>
            <person name="Attardo G.M."/>
            <person name="Benoit J.B."/>
            <person name="Bornberg-Bauer E."/>
            <person name="Tobe S.S."/>
        </authorList>
    </citation>
    <scope>NUCLEOTIDE SEQUENCE</scope>
    <source>
        <strain evidence="3">Stay&amp;Tobe</strain>
    </source>
</reference>
<feature type="transmembrane region" description="Helical" evidence="2">
    <location>
        <begin position="310"/>
        <end position="329"/>
    </location>
</feature>